<evidence type="ECO:0000256" key="3">
    <source>
        <dbReference type="ARBA" id="ARBA00022840"/>
    </source>
</evidence>
<keyword evidence="4" id="KW-0812">Transmembrane</keyword>
<dbReference type="Pfam" id="PF02875">
    <property type="entry name" value="Mur_ligase_C"/>
    <property type="match status" value="1"/>
</dbReference>
<dbReference type="SUPFAM" id="SSF53623">
    <property type="entry name" value="MurD-like peptide ligases, catalytic domain"/>
    <property type="match status" value="1"/>
</dbReference>
<dbReference type="Pfam" id="PF08245">
    <property type="entry name" value="Mur_ligase_M"/>
    <property type="match status" value="1"/>
</dbReference>
<dbReference type="InterPro" id="IPR036565">
    <property type="entry name" value="Mur-like_cat_sf"/>
</dbReference>
<reference evidence="7 8" key="1">
    <citation type="submission" date="2017-09" db="EMBL/GenBank/DDBJ databases">
        <title>Depth-based differentiation of microbial function through sediment-hosted aquifers and enrichment of novel symbionts in the deep terrestrial subsurface.</title>
        <authorList>
            <person name="Probst A.J."/>
            <person name="Ladd B."/>
            <person name="Jarett J.K."/>
            <person name="Geller-Mcgrath D.E."/>
            <person name="Sieber C.M."/>
            <person name="Emerson J.B."/>
            <person name="Anantharaman K."/>
            <person name="Thomas B.C."/>
            <person name="Malmstrom R."/>
            <person name="Stieglmeier M."/>
            <person name="Klingl A."/>
            <person name="Woyke T."/>
            <person name="Ryan C.M."/>
            <person name="Banfield J.F."/>
        </authorList>
    </citation>
    <scope>NUCLEOTIDE SEQUENCE [LARGE SCALE GENOMIC DNA]</scope>
    <source>
        <strain evidence="7">CG23_combo_of_CG06-09_8_20_14_all_38_19</strain>
    </source>
</reference>
<dbReference type="SUPFAM" id="SSF53244">
    <property type="entry name" value="MurD-like peptide ligases, peptide-binding domain"/>
    <property type="match status" value="1"/>
</dbReference>
<dbReference type="EMBL" id="PCRP01000036">
    <property type="protein sequence ID" value="PIP23624.1"/>
    <property type="molecule type" value="Genomic_DNA"/>
</dbReference>
<keyword evidence="4" id="KW-1133">Transmembrane helix</keyword>
<evidence type="ECO:0000259" key="6">
    <source>
        <dbReference type="Pfam" id="PF08245"/>
    </source>
</evidence>
<sequence length="562" mass="63368">MFFLLIILWFIRSVKAILFYVYLWQLKEYHLGRFLAHLGTEKGKRVFSSLYDKVIFFTLVFTTSLIFYPSALMWILVVLYSLECGKGFINLFKKQLKSPVLTKKTIVLIFTALALEVFSVVILFGDFKNTFWLVSWLFVLDIVTPLVVSLMVLFLQPITVLWKMRTIEKAKRKRGEFKNLVAIGITGSYGKTSTKEFLAAILSEKYKVLKTKEHQNSEIGVAQCVLNELSPEHEIFIAEMGAYNKGGIKLLCDIVKPKIGILTGINTQHLATYGSQRNIINTKFELIESLPENGTAVLNWENDLIAQNAKIKTSNRGPEFKVIKYSVSKKEDIWAENIKVGKSSISFRVFSKNRALPASPNLAPGIWTTGDFADFKVNVLGGHNILNILAATSCAKQLGMSLDQISKACGKIKQEQGPLRLVKGVDGLNVIDSTYSANPDGLIADLEYLKVWSGKKIIVFPCLIELGSSAIEAHHKIGEKIGEVCDLAIVTTKEMFKEIREGATEKGMDPQKIIFMEDPMEMFQKIKKEISEELLVEYLRNEMVVLLESRVPKDLVNLLVEK</sequence>
<accession>A0A2G9YWL0</accession>
<dbReference type="PANTHER" id="PTHR43024">
    <property type="entry name" value="UDP-N-ACETYLMURAMOYL-TRIPEPTIDE--D-ALANYL-D-ALANINE LIGASE"/>
    <property type="match status" value="1"/>
</dbReference>
<name>A0A2G9YWL0_9BACT</name>
<keyword evidence="1" id="KW-0436">Ligase</keyword>
<evidence type="ECO:0000313" key="7">
    <source>
        <dbReference type="EMBL" id="PIP23624.1"/>
    </source>
</evidence>
<feature type="transmembrane region" description="Helical" evidence="4">
    <location>
        <begin position="101"/>
        <end position="125"/>
    </location>
</feature>
<feature type="transmembrane region" description="Helical" evidence="4">
    <location>
        <begin position="131"/>
        <end position="155"/>
    </location>
</feature>
<gene>
    <name evidence="7" type="ORF">COX36_02330</name>
</gene>
<feature type="domain" description="Mur ligase C-terminal" evidence="5">
    <location>
        <begin position="421"/>
        <end position="532"/>
    </location>
</feature>
<evidence type="ECO:0008006" key="9">
    <source>
        <dbReference type="Google" id="ProtNLM"/>
    </source>
</evidence>
<dbReference type="Gene3D" id="3.40.1190.10">
    <property type="entry name" value="Mur-like, catalytic domain"/>
    <property type="match status" value="1"/>
</dbReference>
<feature type="transmembrane region" description="Helical" evidence="4">
    <location>
        <begin position="54"/>
        <end position="80"/>
    </location>
</feature>
<dbReference type="Gene3D" id="3.90.190.20">
    <property type="entry name" value="Mur ligase, C-terminal domain"/>
    <property type="match status" value="1"/>
</dbReference>
<evidence type="ECO:0000259" key="5">
    <source>
        <dbReference type="Pfam" id="PF02875"/>
    </source>
</evidence>
<dbReference type="AlphaFoldDB" id="A0A2G9YWL0"/>
<evidence type="ECO:0000256" key="2">
    <source>
        <dbReference type="ARBA" id="ARBA00022741"/>
    </source>
</evidence>
<protein>
    <recommendedName>
        <fullName evidence="9">Mur ligase central domain-containing protein</fullName>
    </recommendedName>
</protein>
<feature type="domain" description="Mur ligase central" evidence="6">
    <location>
        <begin position="185"/>
        <end position="394"/>
    </location>
</feature>
<dbReference type="GO" id="GO:0016881">
    <property type="term" value="F:acid-amino acid ligase activity"/>
    <property type="evidence" value="ECO:0007669"/>
    <property type="project" value="InterPro"/>
</dbReference>
<evidence type="ECO:0000313" key="8">
    <source>
        <dbReference type="Proteomes" id="UP000230273"/>
    </source>
</evidence>
<dbReference type="GO" id="GO:0005524">
    <property type="term" value="F:ATP binding"/>
    <property type="evidence" value="ECO:0007669"/>
    <property type="project" value="UniProtKB-KW"/>
</dbReference>
<comment type="caution">
    <text evidence="7">The sequence shown here is derived from an EMBL/GenBank/DDBJ whole genome shotgun (WGS) entry which is preliminary data.</text>
</comment>
<evidence type="ECO:0000256" key="1">
    <source>
        <dbReference type="ARBA" id="ARBA00022598"/>
    </source>
</evidence>
<evidence type="ECO:0000256" key="4">
    <source>
        <dbReference type="SAM" id="Phobius"/>
    </source>
</evidence>
<dbReference type="InterPro" id="IPR004101">
    <property type="entry name" value="Mur_ligase_C"/>
</dbReference>
<keyword evidence="2" id="KW-0547">Nucleotide-binding</keyword>
<organism evidence="7 8">
    <name type="scientific">Candidatus Nealsonbacteria bacterium CG23_combo_of_CG06-09_8_20_14_all_38_19</name>
    <dbReference type="NCBI Taxonomy" id="1974721"/>
    <lineage>
        <taxon>Bacteria</taxon>
        <taxon>Candidatus Nealsoniibacteriota</taxon>
    </lineage>
</organism>
<dbReference type="Proteomes" id="UP000230273">
    <property type="component" value="Unassembled WGS sequence"/>
</dbReference>
<dbReference type="PANTHER" id="PTHR43024:SF1">
    <property type="entry name" value="UDP-N-ACETYLMURAMOYL-TRIPEPTIDE--D-ALANYL-D-ALANINE LIGASE"/>
    <property type="match status" value="1"/>
</dbReference>
<proteinExistence type="predicted"/>
<keyword evidence="3" id="KW-0067">ATP-binding</keyword>
<dbReference type="InterPro" id="IPR051046">
    <property type="entry name" value="MurCDEF_CellWall_CoF430Synth"/>
</dbReference>
<dbReference type="InterPro" id="IPR036615">
    <property type="entry name" value="Mur_ligase_C_dom_sf"/>
</dbReference>
<keyword evidence="4" id="KW-0472">Membrane</keyword>
<dbReference type="InterPro" id="IPR013221">
    <property type="entry name" value="Mur_ligase_cen"/>
</dbReference>